<dbReference type="EMBL" id="JAWDKA010000003">
    <property type="protein sequence ID" value="MDV0441482.1"/>
    <property type="molecule type" value="Genomic_DNA"/>
</dbReference>
<evidence type="ECO:0000313" key="4">
    <source>
        <dbReference type="Proteomes" id="UP001273136"/>
    </source>
</evidence>
<evidence type="ECO:0000256" key="1">
    <source>
        <dbReference type="ARBA" id="ARBA00010201"/>
    </source>
</evidence>
<dbReference type="RefSeq" id="WP_338093883.1">
    <property type="nucleotide sequence ID" value="NZ_JAWDKA010000003.1"/>
</dbReference>
<organism evidence="3 4">
    <name type="scientific">Methanorbis furvi</name>
    <dbReference type="NCBI Taxonomy" id="3028299"/>
    <lineage>
        <taxon>Archaea</taxon>
        <taxon>Methanobacteriati</taxon>
        <taxon>Methanobacteriota</taxon>
        <taxon>Stenosarchaea group</taxon>
        <taxon>Methanomicrobia</taxon>
        <taxon>Methanomicrobiales</taxon>
        <taxon>Methanocorpusculaceae</taxon>
        <taxon>Methanorbis</taxon>
    </lineage>
</organism>
<name>A0AAE4S975_9EURY</name>
<dbReference type="PANTHER" id="PTHR31423:SF3">
    <property type="entry name" value="PROLYL-TRNA SYNTHETASE ASSOCIATED DOMAIN-CONTAINING PROTEIN 1-RELATED"/>
    <property type="match status" value="1"/>
</dbReference>
<dbReference type="Pfam" id="PF04073">
    <property type="entry name" value="tRNA_edit"/>
    <property type="match status" value="1"/>
</dbReference>
<sequence>MNPEDTVFTLLDSRGCPYQTTSHPVAYTYEDMVNLGVTEKGEVCKNLFLRDAKGRRHFLVVMCGKKSADLKTLAEKIGSTALSFASAERLTKYLNLSRGEVTPFGILNDTESAVEVVFDADLKKTPCIGIHPNTNTITVWITYEDVRKIVSEHGNKVIEIEI</sequence>
<dbReference type="InterPro" id="IPR036754">
    <property type="entry name" value="YbaK/aa-tRNA-synt-asso_dom_sf"/>
</dbReference>
<accession>A0AAE4S975</accession>
<evidence type="ECO:0000313" key="3">
    <source>
        <dbReference type="EMBL" id="MDV0441482.1"/>
    </source>
</evidence>
<dbReference type="Proteomes" id="UP001273136">
    <property type="component" value="Unassembled WGS sequence"/>
</dbReference>
<dbReference type="GO" id="GO:0002161">
    <property type="term" value="F:aminoacyl-tRNA deacylase activity"/>
    <property type="evidence" value="ECO:0007669"/>
    <property type="project" value="InterPro"/>
</dbReference>
<proteinExistence type="inferred from homology"/>
<feature type="domain" description="YbaK/aminoacyl-tRNA synthetase-associated" evidence="2">
    <location>
        <begin position="23"/>
        <end position="148"/>
    </location>
</feature>
<dbReference type="InterPro" id="IPR040285">
    <property type="entry name" value="ProX/PRXD1"/>
</dbReference>
<gene>
    <name evidence="3" type="primary">proX</name>
    <name evidence="3" type="ORF">McpAg1_06740</name>
</gene>
<dbReference type="InterPro" id="IPR007214">
    <property type="entry name" value="YbaK/aa-tRNA-synth-assoc-dom"/>
</dbReference>
<protein>
    <submittedName>
        <fullName evidence="3">Prolyl-tRNA editing protein ProX</fullName>
    </submittedName>
</protein>
<evidence type="ECO:0000259" key="2">
    <source>
        <dbReference type="Pfam" id="PF04073"/>
    </source>
</evidence>
<dbReference type="FunFam" id="3.90.960.10:FF:000005">
    <property type="entry name" value="Putative prolyl-tRNA synthetase"/>
    <property type="match status" value="1"/>
</dbReference>
<dbReference type="Gene3D" id="3.90.960.10">
    <property type="entry name" value="YbaK/aminoacyl-tRNA synthetase-associated domain"/>
    <property type="match status" value="1"/>
</dbReference>
<reference evidence="3" key="1">
    <citation type="submission" date="2023-06" db="EMBL/GenBank/DDBJ databases">
        <title>Genome sequence of Methancorpusculaceae sp. Ag1.</title>
        <authorList>
            <person name="Protasov E."/>
            <person name="Platt K."/>
            <person name="Poehlein A."/>
            <person name="Daniel R."/>
            <person name="Brune A."/>
        </authorList>
    </citation>
    <scope>NUCLEOTIDE SEQUENCE</scope>
    <source>
        <strain evidence="3">Ag1</strain>
    </source>
</reference>
<keyword evidence="4" id="KW-1185">Reference proteome</keyword>
<comment type="similarity">
    <text evidence="1">Belongs to the PRORSD1 family.</text>
</comment>
<comment type="caution">
    <text evidence="3">The sequence shown here is derived from an EMBL/GenBank/DDBJ whole genome shotgun (WGS) entry which is preliminary data.</text>
</comment>
<dbReference type="AlphaFoldDB" id="A0AAE4S975"/>
<dbReference type="CDD" id="cd04335">
    <property type="entry name" value="PrdX_deacylase"/>
    <property type="match status" value="1"/>
</dbReference>
<dbReference type="SUPFAM" id="SSF55826">
    <property type="entry name" value="YbaK/ProRS associated domain"/>
    <property type="match status" value="1"/>
</dbReference>
<dbReference type="PANTHER" id="PTHR31423">
    <property type="entry name" value="YBAK DOMAIN-CONTAINING PROTEIN"/>
    <property type="match status" value="1"/>
</dbReference>